<sequence length="129" mass="14865">MQQIKETMTNKEFDELLTEDESSPEAKKSEANIKKQGIKKRQRRQNRSMTSSEDAILNTPTKPSSREKNTITGFQEIRNTYKSNALLDPYIKVSVKKRIEAFEQADMNSPKLSVDIDAPTRISRTKTRE</sequence>
<name>A0A6P6FFP0_BOMIM</name>
<gene>
    <name evidence="3" type="primary">LOC112213665</name>
</gene>
<feature type="compositionally biased region" description="Polar residues" evidence="1">
    <location>
        <begin position="48"/>
        <end position="63"/>
    </location>
</feature>
<feature type="compositionally biased region" description="Basic and acidic residues" evidence="1">
    <location>
        <begin position="24"/>
        <end position="33"/>
    </location>
</feature>
<proteinExistence type="predicted"/>
<dbReference type="Proteomes" id="UP000515180">
    <property type="component" value="Unplaced"/>
</dbReference>
<dbReference type="KEGG" id="bim:112213665"/>
<organism evidence="2 3">
    <name type="scientific">Bombus impatiens</name>
    <name type="common">Bumblebee</name>
    <dbReference type="NCBI Taxonomy" id="132113"/>
    <lineage>
        <taxon>Eukaryota</taxon>
        <taxon>Metazoa</taxon>
        <taxon>Ecdysozoa</taxon>
        <taxon>Arthropoda</taxon>
        <taxon>Hexapoda</taxon>
        <taxon>Insecta</taxon>
        <taxon>Pterygota</taxon>
        <taxon>Neoptera</taxon>
        <taxon>Endopterygota</taxon>
        <taxon>Hymenoptera</taxon>
        <taxon>Apocrita</taxon>
        <taxon>Aculeata</taxon>
        <taxon>Apoidea</taxon>
        <taxon>Anthophila</taxon>
        <taxon>Apidae</taxon>
        <taxon>Bombus</taxon>
        <taxon>Pyrobombus</taxon>
    </lineage>
</organism>
<keyword evidence="2" id="KW-1185">Reference proteome</keyword>
<feature type="compositionally biased region" description="Basic residues" evidence="1">
    <location>
        <begin position="36"/>
        <end position="46"/>
    </location>
</feature>
<dbReference type="GeneID" id="112213665"/>
<dbReference type="RefSeq" id="XP_024226484.1">
    <property type="nucleotide sequence ID" value="XM_024370716.2"/>
</dbReference>
<feature type="region of interest" description="Disordered" evidence="1">
    <location>
        <begin position="1"/>
        <end position="69"/>
    </location>
</feature>
<accession>A0A6P6FFP0</accession>
<reference evidence="3" key="1">
    <citation type="submission" date="2025-08" db="UniProtKB">
        <authorList>
            <consortium name="RefSeq"/>
        </authorList>
    </citation>
    <scope>IDENTIFICATION</scope>
</reference>
<evidence type="ECO:0000256" key="1">
    <source>
        <dbReference type="SAM" id="MobiDB-lite"/>
    </source>
</evidence>
<evidence type="ECO:0000313" key="3">
    <source>
        <dbReference type="RefSeq" id="XP_024226484.1"/>
    </source>
</evidence>
<evidence type="ECO:0000313" key="2">
    <source>
        <dbReference type="Proteomes" id="UP000515180"/>
    </source>
</evidence>
<dbReference type="AlphaFoldDB" id="A0A6P6FFP0"/>
<protein>
    <submittedName>
        <fullName evidence="3">Uncharacterized protein LOC112213665</fullName>
    </submittedName>
</protein>
<dbReference type="OrthoDB" id="6123at2759"/>